<keyword evidence="2" id="KW-1185">Reference proteome</keyword>
<gene>
    <name evidence="1" type="ORF">SAMN04488561_1493</name>
</gene>
<dbReference type="AlphaFoldDB" id="A0A1H5J997"/>
<dbReference type="EMBL" id="FNUC01000003">
    <property type="protein sequence ID" value="SEE49086.1"/>
    <property type="molecule type" value="Genomic_DNA"/>
</dbReference>
<evidence type="ECO:0000313" key="1">
    <source>
        <dbReference type="EMBL" id="SEE49086.1"/>
    </source>
</evidence>
<sequence length="131" mass="14364">MLQTAFEPRTGKLHPAVDQLISSPNIARTSAVLAITDWELAPPWRGLGLAGLLMSATVERFRSQARLAACRISPVQFDTSSTDEAQAAATRVGAILERYGWQRWRGLHVIDTQADALVDATLDVLQRGEPR</sequence>
<organism evidence="1 2">
    <name type="scientific">Jiangella alba</name>
    <dbReference type="NCBI Taxonomy" id="561176"/>
    <lineage>
        <taxon>Bacteria</taxon>
        <taxon>Bacillati</taxon>
        <taxon>Actinomycetota</taxon>
        <taxon>Actinomycetes</taxon>
        <taxon>Jiangellales</taxon>
        <taxon>Jiangellaceae</taxon>
        <taxon>Jiangella</taxon>
    </lineage>
</organism>
<protein>
    <recommendedName>
        <fullName evidence="3">N-acetyltransferase domain-containing protein</fullName>
    </recommendedName>
</protein>
<accession>A0A1H5J997</accession>
<name>A0A1H5J997_9ACTN</name>
<evidence type="ECO:0000313" key="2">
    <source>
        <dbReference type="Proteomes" id="UP000181980"/>
    </source>
</evidence>
<dbReference type="Proteomes" id="UP000181980">
    <property type="component" value="Unassembled WGS sequence"/>
</dbReference>
<reference evidence="2" key="1">
    <citation type="submission" date="2016-10" db="EMBL/GenBank/DDBJ databases">
        <authorList>
            <person name="Varghese N."/>
            <person name="Submissions S."/>
        </authorList>
    </citation>
    <scope>NUCLEOTIDE SEQUENCE [LARGE SCALE GENOMIC DNA]</scope>
    <source>
        <strain evidence="2">DSM 45237</strain>
    </source>
</reference>
<evidence type="ECO:0008006" key="3">
    <source>
        <dbReference type="Google" id="ProtNLM"/>
    </source>
</evidence>
<proteinExistence type="predicted"/>